<organism evidence="8 9">
    <name type="scientific">Aspergillus puulaauensis</name>
    <dbReference type="NCBI Taxonomy" id="1220207"/>
    <lineage>
        <taxon>Eukaryota</taxon>
        <taxon>Fungi</taxon>
        <taxon>Dikarya</taxon>
        <taxon>Ascomycota</taxon>
        <taxon>Pezizomycotina</taxon>
        <taxon>Eurotiomycetes</taxon>
        <taxon>Eurotiomycetidae</taxon>
        <taxon>Eurotiales</taxon>
        <taxon>Aspergillaceae</taxon>
        <taxon>Aspergillus</taxon>
    </lineage>
</organism>
<evidence type="ECO:0000256" key="4">
    <source>
        <dbReference type="ARBA" id="ARBA00022989"/>
    </source>
</evidence>
<accession>A0A7R7XHM6</accession>
<feature type="transmembrane region" description="Helical" evidence="6">
    <location>
        <begin position="115"/>
        <end position="135"/>
    </location>
</feature>
<feature type="transmembrane region" description="Helical" evidence="6">
    <location>
        <begin position="247"/>
        <end position="267"/>
    </location>
</feature>
<dbReference type="PROSITE" id="PS50850">
    <property type="entry name" value="MFS"/>
    <property type="match status" value="1"/>
</dbReference>
<dbReference type="Gene3D" id="1.20.1720.10">
    <property type="entry name" value="Multidrug resistance protein D"/>
    <property type="match status" value="1"/>
</dbReference>
<evidence type="ECO:0000259" key="7">
    <source>
        <dbReference type="PROSITE" id="PS50850"/>
    </source>
</evidence>
<dbReference type="PANTHER" id="PTHR23501">
    <property type="entry name" value="MAJOR FACILITATOR SUPERFAMILY"/>
    <property type="match status" value="1"/>
</dbReference>
<protein>
    <recommendedName>
        <fullName evidence="7">Major facilitator superfamily (MFS) profile domain-containing protein</fullName>
    </recommendedName>
</protein>
<feature type="transmembrane region" description="Helical" evidence="6">
    <location>
        <begin position="355"/>
        <end position="373"/>
    </location>
</feature>
<dbReference type="RefSeq" id="XP_041553825.1">
    <property type="nucleotide sequence ID" value="XM_041700884.1"/>
</dbReference>
<comment type="similarity">
    <text evidence="2">Belongs to the major facilitator superfamily. TCR/Tet family.</text>
</comment>
<dbReference type="KEGG" id="apuu:APUU_22063A"/>
<feature type="transmembrane region" description="Helical" evidence="6">
    <location>
        <begin position="174"/>
        <end position="194"/>
    </location>
</feature>
<dbReference type="Gene3D" id="1.20.1250.20">
    <property type="entry name" value="MFS general substrate transporter like domains"/>
    <property type="match status" value="1"/>
</dbReference>
<dbReference type="Proteomes" id="UP000654913">
    <property type="component" value="Chromosome 2"/>
</dbReference>
<evidence type="ECO:0000256" key="6">
    <source>
        <dbReference type="SAM" id="Phobius"/>
    </source>
</evidence>
<dbReference type="OrthoDB" id="10021397at2759"/>
<feature type="transmembrane region" description="Helical" evidence="6">
    <location>
        <begin position="141"/>
        <end position="162"/>
    </location>
</feature>
<dbReference type="CDD" id="cd17502">
    <property type="entry name" value="MFS_Azr1_MDR_like"/>
    <property type="match status" value="1"/>
</dbReference>
<evidence type="ECO:0000256" key="1">
    <source>
        <dbReference type="ARBA" id="ARBA00004141"/>
    </source>
</evidence>
<dbReference type="GO" id="GO:0022857">
    <property type="term" value="F:transmembrane transporter activity"/>
    <property type="evidence" value="ECO:0007669"/>
    <property type="project" value="InterPro"/>
</dbReference>
<keyword evidence="4 6" id="KW-1133">Transmembrane helix</keyword>
<keyword evidence="3 6" id="KW-0812">Transmembrane</keyword>
<feature type="transmembrane region" description="Helical" evidence="6">
    <location>
        <begin position="380"/>
        <end position="400"/>
    </location>
</feature>
<sequence length="550" mass="58275">MDYSCSRTGPESGIKTPAVTVVSPENGPHTISVDEKADEPEYITGLALVASLSSLTLAIFLMLLDTSIVSTAIPQITTNFHSLNDVGWYGTAYLMAVCSVQPLSGKMYTYFNSKWTFLSFFTIFELGSALCGAASSSYMLIVGRAIAGIGSSGLLNGAFTILHASFPARRLPALTGILMGITQLGSLSGPLIGGALTQHASWRWCFYINLPCAAAIYPALFLIHIPDGRTAMSKSQPITTSLRHLDIPGFILFAGTMIQLLCALNWGGTSYPWHSSTIIGLFCGTGGTFLIFLLWELHTGTHALIPLDLVKKRAIWASCLNYAFMIGSAMCFTYYLPMYFQAVRDASPTKSGVDLLPAIVTTIVFAMLSGVLVGKLGYYLPFAIASGAMTTIGAALFTTITPTTATRNWVGFQLLQGTGRGLGVQMPLIAVQTAAPREMHSVATGLVVLAQNVGPAIFLGICQVVFSGGLKRALERYAPGVDSRVVEAAGARGLRDVAGSQLEGVLEAYNAAVVDVFYVSVAAAAAALVFACGMGWVSVRGKNEGEKGEQ</sequence>
<dbReference type="InterPro" id="IPR020846">
    <property type="entry name" value="MFS_dom"/>
</dbReference>
<dbReference type="GO" id="GO:0005886">
    <property type="term" value="C:plasma membrane"/>
    <property type="evidence" value="ECO:0007669"/>
    <property type="project" value="TreeGrafter"/>
</dbReference>
<evidence type="ECO:0000313" key="9">
    <source>
        <dbReference type="Proteomes" id="UP000654913"/>
    </source>
</evidence>
<evidence type="ECO:0000313" key="8">
    <source>
        <dbReference type="EMBL" id="BCS21631.1"/>
    </source>
</evidence>
<name>A0A7R7XHM6_9EURO</name>
<feature type="transmembrane region" description="Helical" evidence="6">
    <location>
        <begin position="42"/>
        <end position="64"/>
    </location>
</feature>
<evidence type="ECO:0000256" key="2">
    <source>
        <dbReference type="ARBA" id="ARBA00007520"/>
    </source>
</evidence>
<dbReference type="AlphaFoldDB" id="A0A7R7XHM6"/>
<feature type="transmembrane region" description="Helical" evidence="6">
    <location>
        <begin position="206"/>
        <end position="226"/>
    </location>
</feature>
<gene>
    <name evidence="8" type="ORF">APUU_22063A</name>
</gene>
<dbReference type="InterPro" id="IPR011701">
    <property type="entry name" value="MFS"/>
</dbReference>
<keyword evidence="9" id="KW-1185">Reference proteome</keyword>
<evidence type="ECO:0000256" key="5">
    <source>
        <dbReference type="ARBA" id="ARBA00023136"/>
    </source>
</evidence>
<reference evidence="8" key="2">
    <citation type="submission" date="2021-02" db="EMBL/GenBank/DDBJ databases">
        <title>Aspergillus puulaauensis MK2 genome sequence.</title>
        <authorList>
            <person name="Futagami T."/>
            <person name="Mori K."/>
            <person name="Kadooka C."/>
            <person name="Tanaka T."/>
        </authorList>
    </citation>
    <scope>NUCLEOTIDE SEQUENCE</scope>
    <source>
        <strain evidence="8">MK2</strain>
    </source>
</reference>
<keyword evidence="5 6" id="KW-0472">Membrane</keyword>
<dbReference type="Pfam" id="PF07690">
    <property type="entry name" value="MFS_1"/>
    <property type="match status" value="1"/>
</dbReference>
<dbReference type="FunFam" id="1.20.1250.20:FF:000196">
    <property type="entry name" value="MFS toxin efflux pump (AflT)"/>
    <property type="match status" value="1"/>
</dbReference>
<feature type="domain" description="Major facilitator superfamily (MFS) profile" evidence="7">
    <location>
        <begin position="51"/>
        <end position="539"/>
    </location>
</feature>
<dbReference type="GeneID" id="64971636"/>
<dbReference type="SUPFAM" id="SSF103473">
    <property type="entry name" value="MFS general substrate transporter"/>
    <property type="match status" value="2"/>
</dbReference>
<dbReference type="PANTHER" id="PTHR23501:SF193">
    <property type="entry name" value="MULTIDRUG TRANSPORTER, PUTATIVE (AFU_ORTHOLOGUE AFUA_8G00940)-RELATED"/>
    <property type="match status" value="1"/>
</dbReference>
<comment type="subcellular location">
    <subcellularLocation>
        <location evidence="1">Membrane</location>
        <topology evidence="1">Multi-pass membrane protein</topology>
    </subcellularLocation>
</comment>
<feature type="transmembrane region" description="Helical" evidence="6">
    <location>
        <begin position="273"/>
        <end position="295"/>
    </location>
</feature>
<dbReference type="InterPro" id="IPR036259">
    <property type="entry name" value="MFS_trans_sf"/>
</dbReference>
<dbReference type="EMBL" id="AP024444">
    <property type="protein sequence ID" value="BCS21631.1"/>
    <property type="molecule type" value="Genomic_DNA"/>
</dbReference>
<proteinExistence type="inferred from homology"/>
<reference evidence="8" key="1">
    <citation type="submission" date="2021-01" db="EMBL/GenBank/DDBJ databases">
        <authorList>
            <consortium name="Aspergillus puulaauensis MK2 genome sequencing consortium"/>
            <person name="Kazuki M."/>
            <person name="Futagami T."/>
        </authorList>
    </citation>
    <scope>NUCLEOTIDE SEQUENCE</scope>
    <source>
        <strain evidence="8">MK2</strain>
    </source>
</reference>
<evidence type="ECO:0000256" key="3">
    <source>
        <dbReference type="ARBA" id="ARBA00022692"/>
    </source>
</evidence>
<feature type="transmembrane region" description="Helical" evidence="6">
    <location>
        <begin position="516"/>
        <end position="537"/>
    </location>
</feature>
<feature type="transmembrane region" description="Helical" evidence="6">
    <location>
        <begin position="315"/>
        <end position="335"/>
    </location>
</feature>